<name>A0ACC1QI49_9HYPO</name>
<sequence>MSEPRNSIAETADSASAAAAASASSAPPSASTPQPTETSNANQSQNQCQPGRQRHHHRRHNSGDMMLTAAAAVAQQTGGENALGIMTAPYGFTNSSAGATMRADEDSRRSSTATTTMAAHYDSFADEYWFRVHNQAMRVQREHQRPPPRETAEERVREARRAYTGLTNMLQRLRSNSPEEK</sequence>
<keyword evidence="2" id="KW-1185">Reference proteome</keyword>
<reference evidence="1" key="1">
    <citation type="submission" date="2022-07" db="EMBL/GenBank/DDBJ databases">
        <title>Genome Sequence of Lecanicillium saksenae.</title>
        <authorList>
            <person name="Buettner E."/>
        </authorList>
    </citation>
    <scope>NUCLEOTIDE SEQUENCE</scope>
    <source>
        <strain evidence="1">VT-O1</strain>
    </source>
</reference>
<protein>
    <submittedName>
        <fullName evidence="1">Uncharacterized protein</fullName>
    </submittedName>
</protein>
<dbReference type="EMBL" id="JANAKD010001803">
    <property type="protein sequence ID" value="KAJ3476394.1"/>
    <property type="molecule type" value="Genomic_DNA"/>
</dbReference>
<accession>A0ACC1QI49</accession>
<evidence type="ECO:0000313" key="1">
    <source>
        <dbReference type="EMBL" id="KAJ3476394.1"/>
    </source>
</evidence>
<evidence type="ECO:0000313" key="2">
    <source>
        <dbReference type="Proteomes" id="UP001148737"/>
    </source>
</evidence>
<dbReference type="Proteomes" id="UP001148737">
    <property type="component" value="Unassembled WGS sequence"/>
</dbReference>
<gene>
    <name evidence="1" type="ORF">NLG97_g9145</name>
</gene>
<proteinExistence type="predicted"/>
<comment type="caution">
    <text evidence="1">The sequence shown here is derived from an EMBL/GenBank/DDBJ whole genome shotgun (WGS) entry which is preliminary data.</text>
</comment>
<organism evidence="1 2">
    <name type="scientific">Lecanicillium saksenae</name>
    <dbReference type="NCBI Taxonomy" id="468837"/>
    <lineage>
        <taxon>Eukaryota</taxon>
        <taxon>Fungi</taxon>
        <taxon>Dikarya</taxon>
        <taxon>Ascomycota</taxon>
        <taxon>Pezizomycotina</taxon>
        <taxon>Sordariomycetes</taxon>
        <taxon>Hypocreomycetidae</taxon>
        <taxon>Hypocreales</taxon>
        <taxon>Cordycipitaceae</taxon>
        <taxon>Lecanicillium</taxon>
    </lineage>
</organism>